<feature type="non-terminal residue" evidence="1">
    <location>
        <position position="1"/>
    </location>
</feature>
<gene>
    <name evidence="1" type="ORF">BT96DRAFT_1063424</name>
</gene>
<proteinExistence type="predicted"/>
<evidence type="ECO:0008006" key="3">
    <source>
        <dbReference type="Google" id="ProtNLM"/>
    </source>
</evidence>
<evidence type="ECO:0000313" key="2">
    <source>
        <dbReference type="Proteomes" id="UP000799118"/>
    </source>
</evidence>
<accession>A0A6A4GZ54</accession>
<dbReference type="OrthoDB" id="3221235at2759"/>
<dbReference type="AlphaFoldDB" id="A0A6A4GZ54"/>
<organism evidence="1 2">
    <name type="scientific">Gymnopus androsaceus JB14</name>
    <dbReference type="NCBI Taxonomy" id="1447944"/>
    <lineage>
        <taxon>Eukaryota</taxon>
        <taxon>Fungi</taxon>
        <taxon>Dikarya</taxon>
        <taxon>Basidiomycota</taxon>
        <taxon>Agaricomycotina</taxon>
        <taxon>Agaricomycetes</taxon>
        <taxon>Agaricomycetidae</taxon>
        <taxon>Agaricales</taxon>
        <taxon>Marasmiineae</taxon>
        <taxon>Omphalotaceae</taxon>
        <taxon>Gymnopus</taxon>
    </lineage>
</organism>
<protein>
    <recommendedName>
        <fullName evidence="3">F-box domain-containing protein</fullName>
    </recommendedName>
</protein>
<evidence type="ECO:0000313" key="1">
    <source>
        <dbReference type="EMBL" id="KAE9390733.1"/>
    </source>
</evidence>
<keyword evidence="2" id="KW-1185">Reference proteome</keyword>
<dbReference type="Proteomes" id="UP000799118">
    <property type="component" value="Unassembled WGS sequence"/>
</dbReference>
<reference evidence="1" key="1">
    <citation type="journal article" date="2019" name="Environ. Microbiol.">
        <title>Fungal ecological strategies reflected in gene transcription - a case study of two litter decomposers.</title>
        <authorList>
            <person name="Barbi F."/>
            <person name="Kohler A."/>
            <person name="Barry K."/>
            <person name="Baskaran P."/>
            <person name="Daum C."/>
            <person name="Fauchery L."/>
            <person name="Ihrmark K."/>
            <person name="Kuo A."/>
            <person name="LaButti K."/>
            <person name="Lipzen A."/>
            <person name="Morin E."/>
            <person name="Grigoriev I.V."/>
            <person name="Henrissat B."/>
            <person name="Lindahl B."/>
            <person name="Martin F."/>
        </authorList>
    </citation>
    <scope>NUCLEOTIDE SEQUENCE</scope>
    <source>
        <strain evidence="1">JB14</strain>
    </source>
</reference>
<sequence>PFASVIGTNHVPTNSELKKLKALLVYPQHGLSCLETEIGRVQTLLNDLWLEKQAIASYIEAHRALTSPVRQIPPGTLAEIFVLCLPTTWPSEIWVYTALSHRDLSVLENVALNILLWNSLHVHLPVQLNCEA</sequence>
<name>A0A6A4GZ54_9AGAR</name>
<dbReference type="EMBL" id="ML769648">
    <property type="protein sequence ID" value="KAE9390733.1"/>
    <property type="molecule type" value="Genomic_DNA"/>
</dbReference>